<dbReference type="STRING" id="411473.RUMCAL_01960"/>
<keyword evidence="12" id="KW-1185">Reference proteome</keyword>
<dbReference type="CDD" id="cd00405">
    <property type="entry name" value="PRAI"/>
    <property type="match status" value="1"/>
</dbReference>
<evidence type="ECO:0000256" key="3">
    <source>
        <dbReference type="ARBA" id="ARBA00012572"/>
    </source>
</evidence>
<evidence type="ECO:0000259" key="10">
    <source>
        <dbReference type="Pfam" id="PF00697"/>
    </source>
</evidence>
<keyword evidence="6 9" id="KW-0822">Tryptophan biosynthesis</keyword>
<sequence>MKIKFCGIRRLEDVAFCNELQPEYLGMILSSGFRRTISPETAEQLVKAKSRSIAAVGVFVNETPEHIAQVLKQVPLDVIQLHGSETAEIVSGVRWRTGLPVWKAVQVQTAADIQAARQLGADQLILEGKAGGMGITADWELIAGAKPAQPFLLAGGLTPENVAEAAARVQPDGVDFSSGIETGSVKDYAKMKRIVTIIRGV</sequence>
<dbReference type="RefSeq" id="WP_021683457.1">
    <property type="nucleotide sequence ID" value="NZ_KI260480.1"/>
</dbReference>
<dbReference type="InterPro" id="IPR011060">
    <property type="entry name" value="RibuloseP-bd_barrel"/>
</dbReference>
<dbReference type="GO" id="GO:0004640">
    <property type="term" value="F:phosphoribosylanthranilate isomerase activity"/>
    <property type="evidence" value="ECO:0007669"/>
    <property type="project" value="UniProtKB-UniRule"/>
</dbReference>
<dbReference type="InterPro" id="IPR013785">
    <property type="entry name" value="Aldolase_TIM"/>
</dbReference>
<dbReference type="GO" id="GO:0000162">
    <property type="term" value="P:L-tryptophan biosynthetic process"/>
    <property type="evidence" value="ECO:0007669"/>
    <property type="project" value="UniProtKB-UniRule"/>
</dbReference>
<keyword evidence="5 9" id="KW-0028">Amino-acid biosynthesis</keyword>
<dbReference type="EC" id="5.3.1.24" evidence="3 9"/>
<dbReference type="Gene3D" id="3.20.20.70">
    <property type="entry name" value="Aldolase class I"/>
    <property type="match status" value="1"/>
</dbReference>
<evidence type="ECO:0000313" key="11">
    <source>
        <dbReference type="EMBL" id="ERJ94714.1"/>
    </source>
</evidence>
<dbReference type="Pfam" id="PF00697">
    <property type="entry name" value="PRAI"/>
    <property type="match status" value="1"/>
</dbReference>
<evidence type="ECO:0000256" key="4">
    <source>
        <dbReference type="ARBA" id="ARBA00022272"/>
    </source>
</evidence>
<keyword evidence="7 9" id="KW-0057">Aromatic amino acid biosynthesis</keyword>
<dbReference type="UniPathway" id="UPA00035">
    <property type="reaction ID" value="UER00042"/>
</dbReference>
<organism evidence="11 12">
    <name type="scientific">Ruminococcus callidus ATCC 27760</name>
    <dbReference type="NCBI Taxonomy" id="411473"/>
    <lineage>
        <taxon>Bacteria</taxon>
        <taxon>Bacillati</taxon>
        <taxon>Bacillota</taxon>
        <taxon>Clostridia</taxon>
        <taxon>Eubacteriales</taxon>
        <taxon>Oscillospiraceae</taxon>
        <taxon>Ruminococcus</taxon>
    </lineage>
</organism>
<dbReference type="EMBL" id="AWVF01000237">
    <property type="protein sequence ID" value="ERJ94714.1"/>
    <property type="molecule type" value="Genomic_DNA"/>
</dbReference>
<name>U2LYZ4_9FIRM</name>
<evidence type="ECO:0000256" key="9">
    <source>
        <dbReference type="HAMAP-Rule" id="MF_00135"/>
    </source>
</evidence>
<protein>
    <recommendedName>
        <fullName evidence="4 9">N-(5'-phosphoribosyl)anthranilate isomerase</fullName>
        <shortName evidence="9">PRAI</shortName>
        <ecNumber evidence="3 9">5.3.1.24</ecNumber>
    </recommendedName>
</protein>
<dbReference type="eggNOG" id="COG0135">
    <property type="taxonomic scope" value="Bacteria"/>
</dbReference>
<dbReference type="HAMAP" id="MF_00135">
    <property type="entry name" value="PRAI"/>
    <property type="match status" value="1"/>
</dbReference>
<dbReference type="HOGENOM" id="CLU_076364_2_0_9"/>
<comment type="pathway">
    <text evidence="2 9">Amino-acid biosynthesis; L-tryptophan biosynthesis; L-tryptophan from chorismate: step 3/5.</text>
</comment>
<dbReference type="InterPro" id="IPR044643">
    <property type="entry name" value="TrpF_fam"/>
</dbReference>
<dbReference type="SUPFAM" id="SSF51366">
    <property type="entry name" value="Ribulose-phoshate binding barrel"/>
    <property type="match status" value="1"/>
</dbReference>
<evidence type="ECO:0000256" key="1">
    <source>
        <dbReference type="ARBA" id="ARBA00001164"/>
    </source>
</evidence>
<dbReference type="Proteomes" id="UP000016662">
    <property type="component" value="Unassembled WGS sequence"/>
</dbReference>
<dbReference type="OrthoDB" id="9786954at2"/>
<evidence type="ECO:0000256" key="7">
    <source>
        <dbReference type="ARBA" id="ARBA00023141"/>
    </source>
</evidence>
<comment type="similarity">
    <text evidence="9">Belongs to the TrpF family.</text>
</comment>
<evidence type="ECO:0000256" key="2">
    <source>
        <dbReference type="ARBA" id="ARBA00004664"/>
    </source>
</evidence>
<feature type="domain" description="N-(5'phosphoribosyl) anthranilate isomerase (PRAI)" evidence="10">
    <location>
        <begin position="4"/>
        <end position="195"/>
    </location>
</feature>
<evidence type="ECO:0000256" key="5">
    <source>
        <dbReference type="ARBA" id="ARBA00022605"/>
    </source>
</evidence>
<dbReference type="PANTHER" id="PTHR42894:SF1">
    <property type="entry name" value="N-(5'-PHOSPHORIBOSYL)ANTHRANILATE ISOMERASE"/>
    <property type="match status" value="1"/>
</dbReference>
<evidence type="ECO:0000313" key="12">
    <source>
        <dbReference type="Proteomes" id="UP000016662"/>
    </source>
</evidence>
<reference evidence="11 12" key="1">
    <citation type="submission" date="2013-07" db="EMBL/GenBank/DDBJ databases">
        <authorList>
            <person name="Weinstock G."/>
            <person name="Sodergren E."/>
            <person name="Wylie T."/>
            <person name="Fulton L."/>
            <person name="Fulton R."/>
            <person name="Fronick C."/>
            <person name="O'Laughlin M."/>
            <person name="Godfrey J."/>
            <person name="Miner T."/>
            <person name="Herter B."/>
            <person name="Appelbaum E."/>
            <person name="Cordes M."/>
            <person name="Lek S."/>
            <person name="Wollam A."/>
            <person name="Pepin K.H."/>
            <person name="Palsikar V.B."/>
            <person name="Mitreva M."/>
            <person name="Wilson R.K."/>
        </authorList>
    </citation>
    <scope>NUCLEOTIDE SEQUENCE [LARGE SCALE GENOMIC DNA]</scope>
    <source>
        <strain evidence="11 12">ATCC 27760</strain>
    </source>
</reference>
<evidence type="ECO:0000256" key="6">
    <source>
        <dbReference type="ARBA" id="ARBA00022822"/>
    </source>
</evidence>
<proteinExistence type="inferred from homology"/>
<gene>
    <name evidence="9" type="primary">trpF</name>
    <name evidence="11" type="ORF">RUMCAL_01960</name>
</gene>
<dbReference type="InterPro" id="IPR001240">
    <property type="entry name" value="PRAI_dom"/>
</dbReference>
<dbReference type="PANTHER" id="PTHR42894">
    <property type="entry name" value="N-(5'-PHOSPHORIBOSYL)ANTHRANILATE ISOMERASE"/>
    <property type="match status" value="1"/>
</dbReference>
<keyword evidence="8 9" id="KW-0413">Isomerase</keyword>
<accession>U2LYZ4</accession>
<dbReference type="PATRIC" id="fig|411473.3.peg.1617"/>
<dbReference type="AlphaFoldDB" id="U2LYZ4"/>
<comment type="catalytic activity">
    <reaction evidence="1 9">
        <text>N-(5-phospho-beta-D-ribosyl)anthranilate = 1-(2-carboxyphenylamino)-1-deoxy-D-ribulose 5-phosphate</text>
        <dbReference type="Rhea" id="RHEA:21540"/>
        <dbReference type="ChEBI" id="CHEBI:18277"/>
        <dbReference type="ChEBI" id="CHEBI:58613"/>
        <dbReference type="EC" id="5.3.1.24"/>
    </reaction>
</comment>
<comment type="caution">
    <text evidence="11">The sequence shown here is derived from an EMBL/GenBank/DDBJ whole genome shotgun (WGS) entry which is preliminary data.</text>
</comment>
<evidence type="ECO:0000256" key="8">
    <source>
        <dbReference type="ARBA" id="ARBA00023235"/>
    </source>
</evidence>